<keyword evidence="3 6" id="KW-0808">Transferase</keyword>
<keyword evidence="10" id="KW-1185">Reference proteome</keyword>
<dbReference type="Gene3D" id="3.40.366.10">
    <property type="entry name" value="Malonyl-Coenzyme A Acyl Carrier Protein, domain 2"/>
    <property type="match status" value="1"/>
</dbReference>
<dbReference type="PANTHER" id="PTHR42681">
    <property type="entry name" value="MALONYL-COA-ACYL CARRIER PROTEIN TRANSACYLASE, MITOCHONDRIAL"/>
    <property type="match status" value="1"/>
</dbReference>
<evidence type="ECO:0000313" key="10">
    <source>
        <dbReference type="Proteomes" id="UP000095401"/>
    </source>
</evidence>
<sequence length="314" mass="32869">MSIAAVFPGQGSQSIGMLAALSDKYPQVRETFQEASDCLGYDLWSLVQNGPEGELGQTAVTQPAMLAAGVAVWRAWEEEGGCRPEVMAGHSLGEYTALVCAGALSFGDAVRVVAERGRLMQSAVPEGEGAMAAILGLTDDQVVALCTKAATGEIIEAVNFNAPGQVVVAGHAAAVARLMALATDAGAKRVIPLSVSVPSHCALMRPAAESFGTVLRGVTLSAPRVPVIHNADVVSYTDPASIADALVRQLYSPVRWVETIEGFADEGIRIVFEFGPGKVLSGLNKRIDRSLKVICVDDVKTLDAALELCEEYGA</sequence>
<feature type="domain" description="Malonyl-CoA:ACP transacylase (MAT)" evidence="8">
    <location>
        <begin position="6"/>
        <end position="287"/>
    </location>
</feature>
<dbReference type="InterPro" id="IPR016035">
    <property type="entry name" value="Acyl_Trfase/lysoPLipase"/>
</dbReference>
<evidence type="ECO:0000259" key="8">
    <source>
        <dbReference type="SMART" id="SM00827"/>
    </source>
</evidence>
<dbReference type="InterPro" id="IPR016036">
    <property type="entry name" value="Malonyl_transacylase_ACP-bd"/>
</dbReference>
<dbReference type="GO" id="GO:0005829">
    <property type="term" value="C:cytosol"/>
    <property type="evidence" value="ECO:0007669"/>
    <property type="project" value="TreeGrafter"/>
</dbReference>
<dbReference type="SUPFAM" id="SSF52151">
    <property type="entry name" value="FabD/lysophospholipase-like"/>
    <property type="match status" value="1"/>
</dbReference>
<dbReference type="RefSeq" id="WP_070078479.1">
    <property type="nucleotide sequence ID" value="NZ_CP017415.1"/>
</dbReference>
<evidence type="ECO:0000256" key="3">
    <source>
        <dbReference type="ARBA" id="ARBA00022679"/>
    </source>
</evidence>
<dbReference type="Pfam" id="PF00698">
    <property type="entry name" value="Acyl_transf_1"/>
    <property type="match status" value="1"/>
</dbReference>
<protein>
    <recommendedName>
        <fullName evidence="2 6">Malonyl CoA-acyl carrier protein transacylase</fullName>
        <ecNumber evidence="1 6">2.3.1.39</ecNumber>
    </recommendedName>
</protein>
<evidence type="ECO:0000256" key="7">
    <source>
        <dbReference type="PIRSR" id="PIRSR000446-1"/>
    </source>
</evidence>
<dbReference type="Proteomes" id="UP000095401">
    <property type="component" value="Chromosome"/>
</dbReference>
<dbReference type="PIRSF" id="PIRSF000446">
    <property type="entry name" value="Mct"/>
    <property type="match status" value="1"/>
</dbReference>
<proteinExistence type="inferred from homology"/>
<dbReference type="InterPro" id="IPR050858">
    <property type="entry name" value="Mal-CoA-ACP_Trans/PKS_FabD"/>
</dbReference>
<dbReference type="NCBIfam" id="TIGR00128">
    <property type="entry name" value="fabD"/>
    <property type="match status" value="1"/>
</dbReference>
<dbReference type="GO" id="GO:0006633">
    <property type="term" value="P:fatty acid biosynthetic process"/>
    <property type="evidence" value="ECO:0007669"/>
    <property type="project" value="TreeGrafter"/>
</dbReference>
<feature type="active site" evidence="7">
    <location>
        <position position="200"/>
    </location>
</feature>
<dbReference type="InterPro" id="IPR001227">
    <property type="entry name" value="Ac_transferase_dom_sf"/>
</dbReference>
<dbReference type="EMBL" id="CP017415">
    <property type="protein sequence ID" value="AOU98103.1"/>
    <property type="molecule type" value="Genomic_DNA"/>
</dbReference>
<dbReference type="InterPro" id="IPR024925">
    <property type="entry name" value="Malonyl_CoA-ACP_transAc"/>
</dbReference>
<organism evidence="9 10">
    <name type="scientific">Acidihalobacter yilgarnensis</name>
    <dbReference type="NCBI Taxonomy" id="2819280"/>
    <lineage>
        <taxon>Bacteria</taxon>
        <taxon>Pseudomonadati</taxon>
        <taxon>Pseudomonadota</taxon>
        <taxon>Gammaproteobacteria</taxon>
        <taxon>Chromatiales</taxon>
        <taxon>Ectothiorhodospiraceae</taxon>
        <taxon>Acidihalobacter</taxon>
    </lineage>
</organism>
<evidence type="ECO:0000256" key="6">
    <source>
        <dbReference type="PIRNR" id="PIRNR000446"/>
    </source>
</evidence>
<keyword evidence="4 6" id="KW-0012">Acyltransferase</keyword>
<dbReference type="SMART" id="SM00827">
    <property type="entry name" value="PKS_AT"/>
    <property type="match status" value="1"/>
</dbReference>
<evidence type="ECO:0000313" key="9">
    <source>
        <dbReference type="EMBL" id="AOU98103.1"/>
    </source>
</evidence>
<evidence type="ECO:0000256" key="5">
    <source>
        <dbReference type="ARBA" id="ARBA00048462"/>
    </source>
</evidence>
<dbReference type="SUPFAM" id="SSF55048">
    <property type="entry name" value="Probable ACP-binding domain of malonyl-CoA ACP transacylase"/>
    <property type="match status" value="1"/>
</dbReference>
<dbReference type="Gene3D" id="3.30.70.250">
    <property type="entry name" value="Malonyl-CoA ACP transacylase, ACP-binding"/>
    <property type="match status" value="1"/>
</dbReference>
<comment type="similarity">
    <text evidence="6">Belongs to the fabD family.</text>
</comment>
<dbReference type="GO" id="GO:0004314">
    <property type="term" value="F:[acyl-carrier-protein] S-malonyltransferase activity"/>
    <property type="evidence" value="ECO:0007669"/>
    <property type="project" value="UniProtKB-EC"/>
</dbReference>
<feature type="active site" evidence="7">
    <location>
        <position position="91"/>
    </location>
</feature>
<dbReference type="FunFam" id="3.30.70.250:FF:000001">
    <property type="entry name" value="Malonyl CoA-acyl carrier protein transacylase"/>
    <property type="match status" value="1"/>
</dbReference>
<dbReference type="PANTHER" id="PTHR42681:SF1">
    <property type="entry name" value="MALONYL-COA-ACYL CARRIER PROTEIN TRANSACYLASE, MITOCHONDRIAL"/>
    <property type="match status" value="1"/>
</dbReference>
<evidence type="ECO:0000256" key="1">
    <source>
        <dbReference type="ARBA" id="ARBA00013258"/>
    </source>
</evidence>
<dbReference type="InterPro" id="IPR014043">
    <property type="entry name" value="Acyl_transferase_dom"/>
</dbReference>
<evidence type="ECO:0000256" key="2">
    <source>
        <dbReference type="ARBA" id="ARBA00018953"/>
    </source>
</evidence>
<dbReference type="InterPro" id="IPR004410">
    <property type="entry name" value="Malonyl_CoA-ACP_transAc_FabD"/>
</dbReference>
<dbReference type="AlphaFoldDB" id="A0A1D8INQ8"/>
<name>A0A1D8INQ8_9GAMM</name>
<evidence type="ECO:0000256" key="4">
    <source>
        <dbReference type="ARBA" id="ARBA00023315"/>
    </source>
</evidence>
<accession>A0A1D8INQ8</accession>
<dbReference type="KEGG" id="aprs:BI364_09145"/>
<comment type="catalytic activity">
    <reaction evidence="5 6">
        <text>holo-[ACP] + malonyl-CoA = malonyl-[ACP] + CoA</text>
        <dbReference type="Rhea" id="RHEA:41792"/>
        <dbReference type="Rhea" id="RHEA-COMP:9623"/>
        <dbReference type="Rhea" id="RHEA-COMP:9685"/>
        <dbReference type="ChEBI" id="CHEBI:57287"/>
        <dbReference type="ChEBI" id="CHEBI:57384"/>
        <dbReference type="ChEBI" id="CHEBI:64479"/>
        <dbReference type="ChEBI" id="CHEBI:78449"/>
        <dbReference type="EC" id="2.3.1.39"/>
    </reaction>
</comment>
<gene>
    <name evidence="9" type="ORF">BI364_09145</name>
</gene>
<reference evidence="10" key="1">
    <citation type="submission" date="2016-09" db="EMBL/GenBank/DDBJ databases">
        <title>Acidihalobacter prosperus F5.</title>
        <authorList>
            <person name="Khaleque H.N."/>
            <person name="Ramsay J.P."/>
            <person name="Kaksonen A.H."/>
            <person name="Boxall N.J."/>
            <person name="Watkin E.L.J."/>
        </authorList>
    </citation>
    <scope>NUCLEOTIDE SEQUENCE [LARGE SCALE GENOMIC DNA]</scope>
    <source>
        <strain evidence="10">F5</strain>
    </source>
</reference>
<dbReference type="EC" id="2.3.1.39" evidence="1 6"/>